<proteinExistence type="predicted"/>
<sequence length="365" mass="41691">MLDQTRAPQGGPAEPPLVLQRPAMQFPYMPSPKKIVFGYDPDEFEEFVKEWVPALEPDYERVERQGGTGDHGIDVAAYRSVQGLEGPWDNYQCKRYKSALNWSTAAGEIRKMFAGVVLGHFTRPIRYVFVAPAFARNLRDALAKPEQTCVKFLAELASTSDEVITRLTADQRQKVTELAEQTDFSMFSPIDMDQMLEQHKSTPYWAMRFPDEQRERPAIMTPPDEHDAEEARYVQQLVRVYAERWKSVANTLELVAQHPTASKHLRRQREAFYSAESLRRFARDAYPEGHFNAVMDDVCTVAVEVCDKRYELGWDRLQDVLEAAGGVALTQTVLTRFVRPLDRMGVCHHLANDDRLTWCEEGGAA</sequence>
<name>A0A059WB26_STRNR</name>
<dbReference type="AlphaFoldDB" id="A0A059WB26"/>
<dbReference type="Gene3D" id="3.40.1350.10">
    <property type="match status" value="1"/>
</dbReference>
<dbReference type="STRING" id="68570.DC74_6122"/>
<organism evidence="2 3">
    <name type="scientific">Streptomyces noursei</name>
    <name type="common">Streptomyces albulus</name>
    <dbReference type="NCBI Taxonomy" id="1971"/>
    <lineage>
        <taxon>Bacteria</taxon>
        <taxon>Bacillati</taxon>
        <taxon>Actinomycetota</taxon>
        <taxon>Actinomycetes</taxon>
        <taxon>Kitasatosporales</taxon>
        <taxon>Streptomycetaceae</taxon>
        <taxon>Streptomyces</taxon>
    </lineage>
</organism>
<evidence type="ECO:0000313" key="2">
    <source>
        <dbReference type="EMBL" id="GCB94216.1"/>
    </source>
</evidence>
<dbReference type="EMBL" id="BHXC01000007">
    <property type="protein sequence ID" value="GCB94216.1"/>
    <property type="molecule type" value="Genomic_DNA"/>
</dbReference>
<dbReference type="GO" id="GO:0003676">
    <property type="term" value="F:nucleic acid binding"/>
    <property type="evidence" value="ECO:0007669"/>
    <property type="project" value="InterPro"/>
</dbReference>
<dbReference type="eggNOG" id="ENOG502Z9QP">
    <property type="taxonomic scope" value="Bacteria"/>
</dbReference>
<accession>A0A059WB26</accession>
<evidence type="ECO:0000259" key="1">
    <source>
        <dbReference type="Pfam" id="PF20282"/>
    </source>
</evidence>
<dbReference type="Pfam" id="PF20282">
    <property type="entry name" value="CTD6"/>
    <property type="match status" value="1"/>
</dbReference>
<protein>
    <recommendedName>
        <fullName evidence="1">ABC-three component systems C-terminal domain-containing protein</fullName>
    </recommendedName>
</protein>
<dbReference type="Proteomes" id="UP000288351">
    <property type="component" value="Unassembled WGS sequence"/>
</dbReference>
<reference evidence="2 3" key="1">
    <citation type="journal article" date="2019" name="Microbiol. Resour. Announc.">
        <title>Draft Genome Sequence of the Most Traditional epsilon-Poly-l-Lysine Producer, Streptomyces albulus NBRC14147.</title>
        <authorList>
            <person name="Yamanaka K."/>
            <person name="Hamano Y."/>
        </authorList>
    </citation>
    <scope>NUCLEOTIDE SEQUENCE [LARGE SCALE GENOMIC DNA]</scope>
    <source>
        <strain evidence="2 3">NBRC 14147</strain>
    </source>
</reference>
<comment type="caution">
    <text evidence="2">The sequence shown here is derived from an EMBL/GenBank/DDBJ whole genome shotgun (WGS) entry which is preliminary data.</text>
</comment>
<dbReference type="InterPro" id="IPR011856">
    <property type="entry name" value="tRNA_endonuc-like_dom_sf"/>
</dbReference>
<dbReference type="RefSeq" id="WP_037637269.1">
    <property type="nucleotide sequence ID" value="NZ_CP007574.1"/>
</dbReference>
<gene>
    <name evidence="2" type="ORF">SALB_07014</name>
</gene>
<evidence type="ECO:0000313" key="3">
    <source>
        <dbReference type="Proteomes" id="UP000288351"/>
    </source>
</evidence>
<dbReference type="InterPro" id="IPR046914">
    <property type="entry name" value="ABC-3C_CTD6"/>
</dbReference>
<feature type="domain" description="ABC-three component systems C-terminal" evidence="1">
    <location>
        <begin position="230"/>
        <end position="358"/>
    </location>
</feature>